<evidence type="ECO:0000256" key="1">
    <source>
        <dbReference type="ARBA" id="ARBA00004651"/>
    </source>
</evidence>
<evidence type="ECO:0000256" key="2">
    <source>
        <dbReference type="ARBA" id="ARBA00022475"/>
    </source>
</evidence>
<gene>
    <name evidence="8" type="ORF">SDC9_209991</name>
</gene>
<comment type="subcellular location">
    <subcellularLocation>
        <location evidence="1">Cell membrane</location>
        <topology evidence="1">Multi-pass membrane protein</topology>
    </subcellularLocation>
</comment>
<feature type="transmembrane region" description="Helical" evidence="6">
    <location>
        <begin position="40"/>
        <end position="61"/>
    </location>
</feature>
<dbReference type="Pfam" id="PF02687">
    <property type="entry name" value="FtsX"/>
    <property type="match status" value="1"/>
</dbReference>
<sequence length="116" mass="13313">MVLYNLTNINITERIREIATIKVLGFRDPEVSSYVYRENFFLTLIGTLLGLVLGLTMHQFVMNTMEVDNMMFGRKISLLSFGLSIALTLFFSFIVNLFMSSKLKKIDMVESLKSVE</sequence>
<evidence type="ECO:0000256" key="5">
    <source>
        <dbReference type="ARBA" id="ARBA00023136"/>
    </source>
</evidence>
<feature type="domain" description="ABC3 transporter permease C-terminal" evidence="7">
    <location>
        <begin position="2"/>
        <end position="107"/>
    </location>
</feature>
<organism evidence="8">
    <name type="scientific">bioreactor metagenome</name>
    <dbReference type="NCBI Taxonomy" id="1076179"/>
    <lineage>
        <taxon>unclassified sequences</taxon>
        <taxon>metagenomes</taxon>
        <taxon>ecological metagenomes</taxon>
    </lineage>
</organism>
<dbReference type="PANTHER" id="PTHR30287:SF1">
    <property type="entry name" value="INNER MEMBRANE PROTEIN"/>
    <property type="match status" value="1"/>
</dbReference>
<evidence type="ECO:0000256" key="4">
    <source>
        <dbReference type="ARBA" id="ARBA00022989"/>
    </source>
</evidence>
<accession>A0A645JPP3</accession>
<dbReference type="InterPro" id="IPR003838">
    <property type="entry name" value="ABC3_permease_C"/>
</dbReference>
<evidence type="ECO:0000256" key="6">
    <source>
        <dbReference type="SAM" id="Phobius"/>
    </source>
</evidence>
<protein>
    <recommendedName>
        <fullName evidence="7">ABC3 transporter permease C-terminal domain-containing protein</fullName>
    </recommendedName>
</protein>
<evidence type="ECO:0000313" key="8">
    <source>
        <dbReference type="EMBL" id="MPN62244.1"/>
    </source>
</evidence>
<comment type="caution">
    <text evidence="8">The sequence shown here is derived from an EMBL/GenBank/DDBJ whole genome shotgun (WGS) entry which is preliminary data.</text>
</comment>
<evidence type="ECO:0000259" key="7">
    <source>
        <dbReference type="Pfam" id="PF02687"/>
    </source>
</evidence>
<dbReference type="GO" id="GO:0005886">
    <property type="term" value="C:plasma membrane"/>
    <property type="evidence" value="ECO:0007669"/>
    <property type="project" value="UniProtKB-SubCell"/>
</dbReference>
<name>A0A645JPP3_9ZZZZ</name>
<dbReference type="InterPro" id="IPR038766">
    <property type="entry name" value="Membrane_comp_ABC_pdt"/>
</dbReference>
<keyword evidence="3 6" id="KW-0812">Transmembrane</keyword>
<keyword evidence="5 6" id="KW-0472">Membrane</keyword>
<dbReference type="PANTHER" id="PTHR30287">
    <property type="entry name" value="MEMBRANE COMPONENT OF PREDICTED ABC SUPERFAMILY METABOLITE UPTAKE TRANSPORTER"/>
    <property type="match status" value="1"/>
</dbReference>
<feature type="transmembrane region" description="Helical" evidence="6">
    <location>
        <begin position="76"/>
        <end position="98"/>
    </location>
</feature>
<proteinExistence type="predicted"/>
<keyword evidence="2" id="KW-1003">Cell membrane</keyword>
<keyword evidence="4 6" id="KW-1133">Transmembrane helix</keyword>
<dbReference type="AlphaFoldDB" id="A0A645JPP3"/>
<reference evidence="8" key="1">
    <citation type="submission" date="2019-08" db="EMBL/GenBank/DDBJ databases">
        <authorList>
            <person name="Kucharzyk K."/>
            <person name="Murdoch R.W."/>
            <person name="Higgins S."/>
            <person name="Loffler F."/>
        </authorList>
    </citation>
    <scope>NUCLEOTIDE SEQUENCE</scope>
</reference>
<dbReference type="EMBL" id="VSSQ01139989">
    <property type="protein sequence ID" value="MPN62244.1"/>
    <property type="molecule type" value="Genomic_DNA"/>
</dbReference>
<evidence type="ECO:0000256" key="3">
    <source>
        <dbReference type="ARBA" id="ARBA00022692"/>
    </source>
</evidence>